<organism evidence="2 3">
    <name type="scientific">Xenorhabdus cabanillasii JM26</name>
    <dbReference type="NCBI Taxonomy" id="1427517"/>
    <lineage>
        <taxon>Bacteria</taxon>
        <taxon>Pseudomonadati</taxon>
        <taxon>Pseudomonadota</taxon>
        <taxon>Gammaproteobacteria</taxon>
        <taxon>Enterobacterales</taxon>
        <taxon>Morganellaceae</taxon>
        <taxon>Xenorhabdus</taxon>
    </lineage>
</organism>
<feature type="transmembrane region" description="Helical" evidence="1">
    <location>
        <begin position="115"/>
        <end position="137"/>
    </location>
</feature>
<dbReference type="AlphaFoldDB" id="W1J7F4"/>
<evidence type="ECO:0000313" key="3">
    <source>
        <dbReference type="Proteomes" id="UP000019197"/>
    </source>
</evidence>
<feature type="transmembrane region" description="Helical" evidence="1">
    <location>
        <begin position="400"/>
        <end position="431"/>
    </location>
</feature>
<gene>
    <name evidence="2" type="primary">yhfT</name>
    <name evidence="2" type="ORF">XCR1_2650017</name>
</gene>
<keyword evidence="1" id="KW-1133">Transmembrane helix</keyword>
<keyword evidence="1" id="KW-0472">Membrane</keyword>
<reference evidence="2 3" key="1">
    <citation type="submission" date="2013-11" db="EMBL/GenBank/DDBJ databases">
        <title>Draft genome sequence and annotation of the entomopathogenic bacterium, Xenorhabdus cabanillasi strain JM26.</title>
        <authorList>
            <person name="Gualtieri M."/>
            <person name="Ogier J.C."/>
            <person name="Pages S."/>
            <person name="Givaudan A."/>
            <person name="Gaudriault S."/>
        </authorList>
    </citation>
    <scope>NUCLEOTIDE SEQUENCE [LARGE SCALE GENOMIC DNA]</scope>
    <source>
        <strain evidence="2 3">JM26</strain>
    </source>
</reference>
<evidence type="ECO:0000313" key="2">
    <source>
        <dbReference type="EMBL" id="CDL85938.1"/>
    </source>
</evidence>
<comment type="caution">
    <text evidence="2">The sequence shown here is derived from an EMBL/GenBank/DDBJ whole genome shotgun (WGS) entry which is preliminary data.</text>
</comment>
<feature type="transmembrane region" description="Helical" evidence="1">
    <location>
        <begin position="314"/>
        <end position="336"/>
    </location>
</feature>
<keyword evidence="1" id="KW-0812">Transmembrane</keyword>
<feature type="transmembrane region" description="Helical" evidence="1">
    <location>
        <begin position="181"/>
        <end position="201"/>
    </location>
</feature>
<proteinExistence type="predicted"/>
<feature type="transmembrane region" description="Helical" evidence="1">
    <location>
        <begin position="443"/>
        <end position="462"/>
    </location>
</feature>
<feature type="transmembrane region" description="Helical" evidence="1">
    <location>
        <begin position="213"/>
        <end position="230"/>
    </location>
</feature>
<dbReference type="Proteomes" id="UP000019197">
    <property type="component" value="Unassembled WGS sequence"/>
</dbReference>
<protein>
    <submittedName>
        <fullName evidence="2">Transport protein</fullName>
    </submittedName>
</protein>
<feature type="transmembrane region" description="Helical" evidence="1">
    <location>
        <begin position="157"/>
        <end position="174"/>
    </location>
</feature>
<sequence length="465" mass="49231">MKEHIMQHFHDFLMGLMEVDPFKAGLLAAIGAIAAMMANRGIAVFHDGLRPLLPEYLEGRMSRKALAATSFALSIGLVVGFGIPFSLTAPIVLVHSLLLGTDMIGIWCANSRRGFIASGIIGALYAIALLAGLRSVVELFAMLPVNFTDDLKKVGDPIVACFALFPAMVVGYQYGYRKGLLVMLTALIGYLATKAAGPLSFGGLIEKPVSVDPNGAALLLSMIAMFYFAMRERPAHLADNTPSANQTSAAPKGANEILVGLFSTRIERIQKNKWLLILCGGLTASAATMSFSLLAEGPVSLQLMAQDEQTNALLVALARAIGFVPLVGTTAIATGVYSPNGMKFVFVAGLATNNPWLAFIAGGFTMFIEIQLLAKIAIWLDKYPGVKACSGHIRTAITKMLEVALLVGGMIASNAILPGMGFMIVAGIYLLNRTSKRPLVEMAIGPIATIAVGILANVLYLAGIN</sequence>
<evidence type="ECO:0000256" key="1">
    <source>
        <dbReference type="SAM" id="Phobius"/>
    </source>
</evidence>
<name>W1J7F4_9GAMM</name>
<dbReference type="InterPro" id="IPR019733">
    <property type="entry name" value="Uncharacterised_YhfT"/>
</dbReference>
<feature type="transmembrane region" description="Helical" evidence="1">
    <location>
        <begin position="24"/>
        <end position="45"/>
    </location>
</feature>
<feature type="transmembrane region" description="Helical" evidence="1">
    <location>
        <begin position="65"/>
        <end position="83"/>
    </location>
</feature>
<dbReference type="Pfam" id="PF10797">
    <property type="entry name" value="YhfT"/>
    <property type="match status" value="1"/>
</dbReference>
<feature type="transmembrane region" description="Helical" evidence="1">
    <location>
        <begin position="274"/>
        <end position="294"/>
    </location>
</feature>
<accession>W1J7F4</accession>
<dbReference type="EMBL" id="CBXE010000185">
    <property type="protein sequence ID" value="CDL85938.1"/>
    <property type="molecule type" value="Genomic_DNA"/>
</dbReference>